<dbReference type="PANTHER" id="PTHR10242">
    <property type="entry name" value="8-OXOGUANINE DNA GLYCOSYLASE"/>
    <property type="match status" value="1"/>
</dbReference>
<dbReference type="InterPro" id="IPR003265">
    <property type="entry name" value="HhH-GPD_domain"/>
</dbReference>
<protein>
    <recommendedName>
        <fullName evidence="2">DNA-(apurinic or apyrimidinic site) lyase</fullName>
        <ecNumber evidence="2">4.2.99.18</ecNumber>
    </recommendedName>
</protein>
<evidence type="ECO:0000313" key="5">
    <source>
        <dbReference type="EMBL" id="MDA0167013.1"/>
    </source>
</evidence>
<reference evidence="5" key="1">
    <citation type="submission" date="2022-10" db="EMBL/GenBank/DDBJ databases">
        <title>The WGS of Solirubrobacter ginsenosidimutans DSM 21036.</title>
        <authorList>
            <person name="Jiang Z."/>
        </authorList>
    </citation>
    <scope>NUCLEOTIDE SEQUENCE</scope>
    <source>
        <strain evidence="5">DSM 21036</strain>
    </source>
</reference>
<feature type="domain" description="HhH-GPD" evidence="4">
    <location>
        <begin position="126"/>
        <end position="277"/>
    </location>
</feature>
<dbReference type="AlphaFoldDB" id="A0A9X3N4M4"/>
<evidence type="ECO:0000256" key="3">
    <source>
        <dbReference type="ARBA" id="ARBA00044632"/>
    </source>
</evidence>
<organism evidence="5 6">
    <name type="scientific">Solirubrobacter ginsenosidimutans</name>
    <dbReference type="NCBI Taxonomy" id="490573"/>
    <lineage>
        <taxon>Bacteria</taxon>
        <taxon>Bacillati</taxon>
        <taxon>Actinomycetota</taxon>
        <taxon>Thermoleophilia</taxon>
        <taxon>Solirubrobacterales</taxon>
        <taxon>Solirubrobacteraceae</taxon>
        <taxon>Solirubrobacter</taxon>
    </lineage>
</organism>
<gene>
    <name evidence="5" type="ORF">OM076_42525</name>
</gene>
<proteinExistence type="inferred from homology"/>
<dbReference type="SUPFAM" id="SSF48150">
    <property type="entry name" value="DNA-glycosylase"/>
    <property type="match status" value="1"/>
</dbReference>
<dbReference type="EMBL" id="JAPDOD010000084">
    <property type="protein sequence ID" value="MDA0167013.1"/>
    <property type="molecule type" value="Genomic_DNA"/>
</dbReference>
<dbReference type="CDD" id="cd00056">
    <property type="entry name" value="ENDO3c"/>
    <property type="match status" value="1"/>
</dbReference>
<name>A0A9X3N4M4_9ACTN</name>
<dbReference type="SMART" id="SM00478">
    <property type="entry name" value="ENDO3c"/>
    <property type="match status" value="1"/>
</dbReference>
<comment type="similarity">
    <text evidence="1">Belongs to the type-1 OGG1 family.</text>
</comment>
<comment type="caution">
    <text evidence="5">The sequence shown here is derived from an EMBL/GenBank/DDBJ whole genome shotgun (WGS) entry which is preliminary data.</text>
</comment>
<sequence length="285" mass="30935">MIELRGAGGEPVDFVRTVLSHGVADLPPNAVADDGSALETVLLAGGRAWAVRVVPDQPGFARMEVADGAPVDELTAVVRHMLRLDDDLSAFYAVAGADAELAWVALGAGRMLRSPTVFEDLVKTICTTNCTWSATVRMVTALANELGVDGAFPSPAAMAEAGDDFYAGVAKTGYRGPYLRTIATDVAEGRLDLEALADPRLPDEEVAERLLALPGVGPYACAHMMMLLGRYRRLILDSWTRPTYRKLTGRPRVTDKGIEKAFRRYREYAGLAFWLALTRDWVPEP</sequence>
<dbReference type="InterPro" id="IPR011257">
    <property type="entry name" value="DNA_glycosylase"/>
</dbReference>
<evidence type="ECO:0000256" key="1">
    <source>
        <dbReference type="ARBA" id="ARBA00010679"/>
    </source>
</evidence>
<dbReference type="EC" id="4.2.99.18" evidence="2"/>
<accession>A0A9X3N4M4</accession>
<evidence type="ECO:0000256" key="2">
    <source>
        <dbReference type="ARBA" id="ARBA00012720"/>
    </source>
</evidence>
<dbReference type="Proteomes" id="UP001149140">
    <property type="component" value="Unassembled WGS sequence"/>
</dbReference>
<dbReference type="PANTHER" id="PTHR10242:SF4">
    <property type="entry name" value="OS07G0657600 PROTEIN"/>
    <property type="match status" value="1"/>
</dbReference>
<evidence type="ECO:0000259" key="4">
    <source>
        <dbReference type="SMART" id="SM00478"/>
    </source>
</evidence>
<dbReference type="InterPro" id="IPR052054">
    <property type="entry name" value="Oxidative_DNA_repair_enzyme"/>
</dbReference>
<dbReference type="Gene3D" id="1.10.340.30">
    <property type="entry name" value="Hypothetical protein, domain 2"/>
    <property type="match status" value="1"/>
</dbReference>
<keyword evidence="6" id="KW-1185">Reference proteome</keyword>
<dbReference type="GO" id="GO:0006285">
    <property type="term" value="P:base-excision repair, AP site formation"/>
    <property type="evidence" value="ECO:0007669"/>
    <property type="project" value="TreeGrafter"/>
</dbReference>
<dbReference type="GO" id="GO:0034039">
    <property type="term" value="F:8-oxo-7,8-dihydroguanine DNA N-glycosylase activity"/>
    <property type="evidence" value="ECO:0007669"/>
    <property type="project" value="TreeGrafter"/>
</dbReference>
<dbReference type="GO" id="GO:0140078">
    <property type="term" value="F:class I DNA-(apurinic or apyrimidinic site) endonuclease activity"/>
    <property type="evidence" value="ECO:0007669"/>
    <property type="project" value="UniProtKB-EC"/>
</dbReference>
<evidence type="ECO:0000313" key="6">
    <source>
        <dbReference type="Proteomes" id="UP001149140"/>
    </source>
</evidence>
<comment type="catalytic activity">
    <reaction evidence="3">
        <text>2'-deoxyribonucleotide-(2'-deoxyribose 5'-phosphate)-2'-deoxyribonucleotide-DNA = a 3'-end 2'-deoxyribonucleotide-(2,3-dehydro-2,3-deoxyribose 5'-phosphate)-DNA + a 5'-end 5'-phospho-2'-deoxyribonucleoside-DNA + H(+)</text>
        <dbReference type="Rhea" id="RHEA:66592"/>
        <dbReference type="Rhea" id="RHEA-COMP:13180"/>
        <dbReference type="Rhea" id="RHEA-COMP:16897"/>
        <dbReference type="Rhea" id="RHEA-COMP:17067"/>
        <dbReference type="ChEBI" id="CHEBI:15378"/>
        <dbReference type="ChEBI" id="CHEBI:136412"/>
        <dbReference type="ChEBI" id="CHEBI:157695"/>
        <dbReference type="ChEBI" id="CHEBI:167181"/>
        <dbReference type="EC" id="4.2.99.18"/>
    </reaction>
</comment>
<dbReference type="RefSeq" id="WP_270046265.1">
    <property type="nucleotide sequence ID" value="NZ_JAPDOD010000084.1"/>
</dbReference>